<evidence type="ECO:0000313" key="2">
    <source>
        <dbReference type="EMBL" id="CAK1543990.1"/>
    </source>
</evidence>
<feature type="region of interest" description="Disordered" evidence="1">
    <location>
        <begin position="1"/>
        <end position="49"/>
    </location>
</feature>
<organism evidence="2 3">
    <name type="scientific">Leptosia nina</name>
    <dbReference type="NCBI Taxonomy" id="320188"/>
    <lineage>
        <taxon>Eukaryota</taxon>
        <taxon>Metazoa</taxon>
        <taxon>Ecdysozoa</taxon>
        <taxon>Arthropoda</taxon>
        <taxon>Hexapoda</taxon>
        <taxon>Insecta</taxon>
        <taxon>Pterygota</taxon>
        <taxon>Neoptera</taxon>
        <taxon>Endopterygota</taxon>
        <taxon>Lepidoptera</taxon>
        <taxon>Glossata</taxon>
        <taxon>Ditrysia</taxon>
        <taxon>Papilionoidea</taxon>
        <taxon>Pieridae</taxon>
        <taxon>Pierinae</taxon>
        <taxon>Leptosia</taxon>
    </lineage>
</organism>
<dbReference type="AlphaFoldDB" id="A0AAV1J3C5"/>
<name>A0AAV1J3C5_9NEOP</name>
<keyword evidence="3" id="KW-1185">Reference proteome</keyword>
<proteinExistence type="predicted"/>
<evidence type="ECO:0000313" key="3">
    <source>
        <dbReference type="Proteomes" id="UP001497472"/>
    </source>
</evidence>
<dbReference type="EMBL" id="CAVLEF010000005">
    <property type="protein sequence ID" value="CAK1543990.1"/>
    <property type="molecule type" value="Genomic_DNA"/>
</dbReference>
<sequence>MQYRKHINHAPNPPARHLTDIKSRKTKKLPPAPNESPRSPALRGANRINRPKSQIAAIAHRPQLKITMSKQILRERCLVNFLHVVQLHFIFDVLKCRLS</sequence>
<protein>
    <submittedName>
        <fullName evidence="2">Uncharacterized protein</fullName>
    </submittedName>
</protein>
<comment type="caution">
    <text evidence="2">The sequence shown here is derived from an EMBL/GenBank/DDBJ whole genome shotgun (WGS) entry which is preliminary data.</text>
</comment>
<gene>
    <name evidence="2" type="ORF">LNINA_LOCUS3773</name>
</gene>
<dbReference type="Proteomes" id="UP001497472">
    <property type="component" value="Unassembled WGS sequence"/>
</dbReference>
<evidence type="ECO:0000256" key="1">
    <source>
        <dbReference type="SAM" id="MobiDB-lite"/>
    </source>
</evidence>
<accession>A0AAV1J3C5</accession>
<reference evidence="2 3" key="1">
    <citation type="submission" date="2023-11" db="EMBL/GenBank/DDBJ databases">
        <authorList>
            <person name="Okamura Y."/>
        </authorList>
    </citation>
    <scope>NUCLEOTIDE SEQUENCE [LARGE SCALE GENOMIC DNA]</scope>
</reference>